<evidence type="ECO:0000256" key="2">
    <source>
        <dbReference type="ARBA" id="ARBA00023125"/>
    </source>
</evidence>
<feature type="domain" description="HTH araC/xylS-type" evidence="5">
    <location>
        <begin position="676"/>
        <end position="773"/>
    </location>
</feature>
<feature type="transmembrane region" description="Helical" evidence="4">
    <location>
        <begin position="21"/>
        <end position="46"/>
    </location>
</feature>
<dbReference type="PROSITE" id="PS01124">
    <property type="entry name" value="HTH_ARAC_FAMILY_2"/>
    <property type="match status" value="1"/>
</dbReference>
<keyword evidence="3" id="KW-0804">Transcription</keyword>
<keyword evidence="4" id="KW-0812">Transmembrane</keyword>
<feature type="transmembrane region" description="Helical" evidence="4">
    <location>
        <begin position="301"/>
        <end position="324"/>
    </location>
</feature>
<dbReference type="EMBL" id="JASTZU010000058">
    <property type="protein sequence ID" value="MDL4842308.1"/>
    <property type="molecule type" value="Genomic_DNA"/>
</dbReference>
<keyword evidence="2" id="KW-0238">DNA-binding</keyword>
<accession>A0ABT7L8V3</accession>
<keyword evidence="4" id="KW-1133">Transmembrane helix</keyword>
<gene>
    <name evidence="6" type="ORF">QQS35_17860</name>
</gene>
<dbReference type="InterPro" id="IPR018060">
    <property type="entry name" value="HTH_AraC"/>
</dbReference>
<reference evidence="6 7" key="1">
    <citation type="submission" date="2023-06" db="EMBL/GenBank/DDBJ databases">
        <title>Aquibacillus rhizosphaerae LR5S19.</title>
        <authorList>
            <person name="Sun J.-Q."/>
        </authorList>
    </citation>
    <scope>NUCLEOTIDE SEQUENCE [LARGE SCALE GENOMIC DNA]</scope>
    <source>
        <strain evidence="6 7">LR5S19</strain>
    </source>
</reference>
<dbReference type="PROSITE" id="PS00041">
    <property type="entry name" value="HTH_ARAC_FAMILY_1"/>
    <property type="match status" value="1"/>
</dbReference>
<dbReference type="Gene3D" id="3.30.450.20">
    <property type="entry name" value="PAS domain"/>
    <property type="match status" value="1"/>
</dbReference>
<dbReference type="InterPro" id="IPR018062">
    <property type="entry name" value="HTH_AraC-typ_CS"/>
</dbReference>
<proteinExistence type="predicted"/>
<name>A0ABT7L8V3_9BACI</name>
<dbReference type="SMART" id="SM00342">
    <property type="entry name" value="HTH_ARAC"/>
    <property type="match status" value="1"/>
</dbReference>
<keyword evidence="7" id="KW-1185">Reference proteome</keyword>
<comment type="caution">
    <text evidence="6">The sequence shown here is derived from an EMBL/GenBank/DDBJ whole genome shotgun (WGS) entry which is preliminary data.</text>
</comment>
<dbReference type="Pfam" id="PF12833">
    <property type="entry name" value="HTH_18"/>
    <property type="match status" value="1"/>
</dbReference>
<evidence type="ECO:0000256" key="3">
    <source>
        <dbReference type="ARBA" id="ARBA00023163"/>
    </source>
</evidence>
<dbReference type="RefSeq" id="WP_285933590.1">
    <property type="nucleotide sequence ID" value="NZ_JASTZU010000058.1"/>
</dbReference>
<dbReference type="PANTHER" id="PTHR43280">
    <property type="entry name" value="ARAC-FAMILY TRANSCRIPTIONAL REGULATOR"/>
    <property type="match status" value="1"/>
</dbReference>
<dbReference type="PANTHER" id="PTHR43280:SF28">
    <property type="entry name" value="HTH-TYPE TRANSCRIPTIONAL ACTIVATOR RHAS"/>
    <property type="match status" value="1"/>
</dbReference>
<organism evidence="6 7">
    <name type="scientific">Aquibacillus rhizosphaerae</name>
    <dbReference type="NCBI Taxonomy" id="3051431"/>
    <lineage>
        <taxon>Bacteria</taxon>
        <taxon>Bacillati</taxon>
        <taxon>Bacillota</taxon>
        <taxon>Bacilli</taxon>
        <taxon>Bacillales</taxon>
        <taxon>Bacillaceae</taxon>
        <taxon>Aquibacillus</taxon>
    </lineage>
</organism>
<evidence type="ECO:0000259" key="5">
    <source>
        <dbReference type="PROSITE" id="PS01124"/>
    </source>
</evidence>
<dbReference type="Proteomes" id="UP001235343">
    <property type="component" value="Unassembled WGS sequence"/>
</dbReference>
<dbReference type="SUPFAM" id="SSF46689">
    <property type="entry name" value="Homeodomain-like"/>
    <property type="match status" value="2"/>
</dbReference>
<evidence type="ECO:0000256" key="4">
    <source>
        <dbReference type="SAM" id="Phobius"/>
    </source>
</evidence>
<dbReference type="InterPro" id="IPR009057">
    <property type="entry name" value="Homeodomain-like_sf"/>
</dbReference>
<dbReference type="Gene3D" id="1.10.10.60">
    <property type="entry name" value="Homeodomain-like"/>
    <property type="match status" value="2"/>
</dbReference>
<keyword evidence="4" id="KW-0472">Membrane</keyword>
<evidence type="ECO:0000256" key="1">
    <source>
        <dbReference type="ARBA" id="ARBA00023015"/>
    </source>
</evidence>
<keyword evidence="1" id="KW-0805">Transcription regulation</keyword>
<evidence type="ECO:0000313" key="7">
    <source>
        <dbReference type="Proteomes" id="UP001235343"/>
    </source>
</evidence>
<evidence type="ECO:0000313" key="6">
    <source>
        <dbReference type="EMBL" id="MDL4842308.1"/>
    </source>
</evidence>
<sequence length="777" mass="90736">MFEKIKLPNKSMKNGWKSQYFRSNFILILLVVSIPGIVSGIGLYWFGVGQVEEELTESHEKQIKDKAENIDDQLEYLEVSLSYWAFDPRFNYSLVELDFIKEFQETRDISKKLMIIQGSNPLIEKVELYLNTDKPILLNPNYSLIEDQMKQAFYQSILTNNKTVSWNKFTNQGNEDNSEKLALSHNIPGVSRPPFGSIIITIDNTKLIQLMETLIPYNEGATFLLNENEEVLISSTTNKNDAFISQVKEMTINQEEATGSFSFDWEQETYSVSYGTMHRIRDNWTYVSVAPISSITSPIVFISKLILVISFSGLILGFIMSWFASTRIYTPIRKLLHVFVEDEQSLPFQNNKDEFEIIKENWTKVTNESQKLQKQLSAQIPQLKQSFLLQLRKGYLYNYSELELRSRMQSYGWQLNHQQFLLVDVQLTGVFESEKVLKDNDESLVTFTLENILEEYAKDYFEQFTVVNYHDLSVGLLIVTPQESKLKMRLNHFAEGATSIINRILELKVTVTISESIDKVKQIPHLFEKVSYGKRYRTFENKNQIINLTEWNGEDNDHKFFYPFETEKEIIQAIRRGKVLESEQLIRQFINELKETDIHEINIQPGIIQLFSMIQHEIIHSGIHPNELFEGKNMIEELSDIRELEWIVKWMVEKVVTPYVELLEGRMDVEMKRLVEHVVAYIDQHYMLDTSLEECAEMVNTNPYTLSKSFKKVLNINFIDYLTNVRIDKAKELLLNTNMKIADISESVGYRHSYFNRIFKKQVGVPPSQYRKMESSG</sequence>
<protein>
    <submittedName>
        <fullName evidence="6">AraC family transcriptional regulator</fullName>
    </submittedName>
</protein>